<dbReference type="RefSeq" id="WP_067302865.1">
    <property type="nucleotide sequence ID" value="NZ_CP016279.1"/>
</dbReference>
<feature type="region of interest" description="Disordered" evidence="1">
    <location>
        <begin position="20"/>
        <end position="41"/>
    </location>
</feature>
<protein>
    <submittedName>
        <fullName evidence="2">Uncharacterized protein</fullName>
    </submittedName>
</protein>
<gene>
    <name evidence="2" type="ORF">AVL59_12500</name>
    <name evidence="3" type="ORF">J2Z21_000918</name>
</gene>
<dbReference type="EMBL" id="JAGGLP010000002">
    <property type="protein sequence ID" value="MBP2047994.1"/>
    <property type="molecule type" value="Genomic_DNA"/>
</dbReference>
<evidence type="ECO:0000256" key="1">
    <source>
        <dbReference type="SAM" id="MobiDB-lite"/>
    </source>
</evidence>
<sequence>MTGTVQLALEGGSSLAGALTRAARHHGHELTHGPSGAEPATDVRLTCRRDGQTAAAVPLEPDDRLGRAIAEEALRHIMRMWPCGEASAVVLAPAGGAAGPAAAGPVDAITVGGPWVVEESGAHCLVRMLTAQQTRCWLVSYACESAREEGPGPQDPGIEVVPSWIARDTARLCEYMHDRGAADDWSEPLQLGAPQSGPGRRVERLFAFTEAAYARRLVASLLSEARRA</sequence>
<proteinExistence type="predicted"/>
<name>A0A1B1AUY6_9ACTN</name>
<evidence type="ECO:0000313" key="2">
    <source>
        <dbReference type="EMBL" id="ANP50332.1"/>
    </source>
</evidence>
<reference evidence="2 4" key="1">
    <citation type="submission" date="2016-06" db="EMBL/GenBank/DDBJ databases">
        <title>Complete genome sequence of Streptomyces griseochromogenes ATCC 14511, the Blasticidin S producer.</title>
        <authorList>
            <person name="Wu L."/>
        </authorList>
    </citation>
    <scope>NUCLEOTIDE SEQUENCE [LARGE SCALE GENOMIC DNA]</scope>
    <source>
        <strain evidence="2 4">ATCC 14511</strain>
    </source>
</reference>
<keyword evidence="5" id="KW-1185">Reference proteome</keyword>
<evidence type="ECO:0000313" key="4">
    <source>
        <dbReference type="Proteomes" id="UP000092659"/>
    </source>
</evidence>
<dbReference type="AlphaFoldDB" id="A0A1B1AUY6"/>
<dbReference type="KEGG" id="sgs:AVL59_12500"/>
<reference evidence="3 5" key="2">
    <citation type="submission" date="2021-03" db="EMBL/GenBank/DDBJ databases">
        <title>Genomic Encyclopedia of Type Strains, Phase IV (KMG-IV): sequencing the most valuable type-strain genomes for metagenomic binning, comparative biology and taxonomic classification.</title>
        <authorList>
            <person name="Goeker M."/>
        </authorList>
    </citation>
    <scope>NUCLEOTIDE SEQUENCE [LARGE SCALE GENOMIC DNA]</scope>
    <source>
        <strain evidence="3 5">DSM 40499</strain>
    </source>
</reference>
<dbReference type="Proteomes" id="UP000092659">
    <property type="component" value="Chromosome"/>
</dbReference>
<evidence type="ECO:0000313" key="3">
    <source>
        <dbReference type="EMBL" id="MBP2047994.1"/>
    </source>
</evidence>
<dbReference type="EMBL" id="CP016279">
    <property type="protein sequence ID" value="ANP50332.1"/>
    <property type="molecule type" value="Genomic_DNA"/>
</dbReference>
<organism evidence="2 4">
    <name type="scientific">Streptomyces griseochromogenes</name>
    <dbReference type="NCBI Taxonomy" id="68214"/>
    <lineage>
        <taxon>Bacteria</taxon>
        <taxon>Bacillati</taxon>
        <taxon>Actinomycetota</taxon>
        <taxon>Actinomycetes</taxon>
        <taxon>Kitasatosporales</taxon>
        <taxon>Streptomycetaceae</taxon>
        <taxon>Streptomyces</taxon>
    </lineage>
</organism>
<accession>A0A1B1AUY6</accession>
<evidence type="ECO:0000313" key="5">
    <source>
        <dbReference type="Proteomes" id="UP001519309"/>
    </source>
</evidence>
<dbReference type="Proteomes" id="UP001519309">
    <property type="component" value="Unassembled WGS sequence"/>
</dbReference>
<dbReference type="STRING" id="68214.AVL59_12500"/>